<evidence type="ECO:0000256" key="3">
    <source>
        <dbReference type="ARBA" id="ARBA00022833"/>
    </source>
</evidence>
<dbReference type="PROSITE" id="PS01361">
    <property type="entry name" value="ZF_DOF_1"/>
    <property type="match status" value="1"/>
</dbReference>
<keyword evidence="13" id="KW-1185">Reference proteome</keyword>
<evidence type="ECO:0000313" key="12">
    <source>
        <dbReference type="EMBL" id="GAA0178183.1"/>
    </source>
</evidence>
<evidence type="ECO:0000256" key="4">
    <source>
        <dbReference type="ARBA" id="ARBA00023015"/>
    </source>
</evidence>
<reference evidence="12 13" key="1">
    <citation type="submission" date="2024-01" db="EMBL/GenBank/DDBJ databases">
        <title>The complete chloroplast genome sequence of Lithospermum erythrorhizon: insights into the phylogenetic relationship among Boraginaceae species and the maternal lineages of purple gromwells.</title>
        <authorList>
            <person name="Okada T."/>
            <person name="Watanabe K."/>
        </authorList>
    </citation>
    <scope>NUCLEOTIDE SEQUENCE [LARGE SCALE GENOMIC DNA]</scope>
</reference>
<sequence length="310" mass="34369">MSLTPLHACMDSSDWFQGTIQEEAAMMDYSSSSSPLTISGDNILTCSSRVPFMDNQRRLLIRPQHEHPQKCPRCDSTHTKFCYYNNYSLSQPRYFCKACRRYWTKGGTLRSIPVGGGCRKNKKVSSKKPNDDPNHPGRSSSSSPGIITNSSTHLQLSFSDNIGNLNLLDPTKYFNSNSSIMLGNNFMESKYGLSLLGNGEMGIMNGGVANDTQYCQGLPSNYQGLNQFGLMSTSSFEVNNDYHQRLMPQSQNGTLDVKPINPKLLKLDWHDQTFLPDHNATSSGGNEDNASTGYLGGHESSWLMNHGYGS</sequence>
<evidence type="ECO:0000256" key="6">
    <source>
        <dbReference type="ARBA" id="ARBA00023163"/>
    </source>
</evidence>
<keyword evidence="7 8" id="KW-0539">Nucleus</keyword>
<dbReference type="PANTHER" id="PTHR31992:SF159">
    <property type="entry name" value="DOF ZINC FINGER PROTEIN"/>
    <property type="match status" value="1"/>
</dbReference>
<comment type="function">
    <text evidence="9">Transcription factor that binds specifically to a 5'-AA[AG]G-3' consensus core sequence.</text>
</comment>
<comment type="caution">
    <text evidence="12">The sequence shown here is derived from an EMBL/GenBank/DDBJ whole genome shotgun (WGS) entry which is preliminary data.</text>
</comment>
<dbReference type="GO" id="GO:0005634">
    <property type="term" value="C:nucleus"/>
    <property type="evidence" value="ECO:0007669"/>
    <property type="project" value="UniProtKB-SubCell"/>
</dbReference>
<dbReference type="Proteomes" id="UP001454036">
    <property type="component" value="Unassembled WGS sequence"/>
</dbReference>
<feature type="compositionally biased region" description="Low complexity" evidence="10">
    <location>
        <begin position="136"/>
        <end position="146"/>
    </location>
</feature>
<evidence type="ECO:0000256" key="7">
    <source>
        <dbReference type="ARBA" id="ARBA00023242"/>
    </source>
</evidence>
<comment type="subcellular location">
    <subcellularLocation>
        <location evidence="8 9">Nucleus</location>
    </subcellularLocation>
</comment>
<feature type="domain" description="Dof-type" evidence="11">
    <location>
        <begin position="69"/>
        <end position="123"/>
    </location>
</feature>
<evidence type="ECO:0000256" key="5">
    <source>
        <dbReference type="ARBA" id="ARBA00023125"/>
    </source>
</evidence>
<evidence type="ECO:0000256" key="8">
    <source>
        <dbReference type="PROSITE-ProRule" id="PRU00071"/>
    </source>
</evidence>
<gene>
    <name evidence="12" type="ORF">LIER_29804</name>
</gene>
<dbReference type="InterPro" id="IPR045174">
    <property type="entry name" value="Dof"/>
</dbReference>
<dbReference type="AlphaFoldDB" id="A0AAV3RME3"/>
<evidence type="ECO:0000259" key="11">
    <source>
        <dbReference type="PROSITE" id="PS50884"/>
    </source>
</evidence>
<dbReference type="Pfam" id="PF02701">
    <property type="entry name" value="Zn_ribbon_Dof"/>
    <property type="match status" value="1"/>
</dbReference>
<dbReference type="PROSITE" id="PS50884">
    <property type="entry name" value="ZF_DOF_2"/>
    <property type="match status" value="1"/>
</dbReference>
<keyword evidence="4 9" id="KW-0805">Transcription regulation</keyword>
<accession>A0AAV3RME3</accession>
<feature type="region of interest" description="Disordered" evidence="10">
    <location>
        <begin position="118"/>
        <end position="146"/>
    </location>
</feature>
<keyword evidence="2 8" id="KW-0863">Zinc-finger</keyword>
<dbReference type="GO" id="GO:0008270">
    <property type="term" value="F:zinc ion binding"/>
    <property type="evidence" value="ECO:0007669"/>
    <property type="project" value="UniProtKB-KW"/>
</dbReference>
<evidence type="ECO:0000313" key="13">
    <source>
        <dbReference type="Proteomes" id="UP001454036"/>
    </source>
</evidence>
<protein>
    <recommendedName>
        <fullName evidence="9">Dof zinc finger protein</fullName>
    </recommendedName>
</protein>
<keyword evidence="1 9" id="KW-0479">Metal-binding</keyword>
<evidence type="ECO:0000256" key="10">
    <source>
        <dbReference type="SAM" id="MobiDB-lite"/>
    </source>
</evidence>
<dbReference type="GO" id="GO:0003677">
    <property type="term" value="F:DNA binding"/>
    <property type="evidence" value="ECO:0007669"/>
    <property type="project" value="UniProtKB-UniRule"/>
</dbReference>
<name>A0AAV3RME3_LITER</name>
<keyword evidence="5 8" id="KW-0238">DNA-binding</keyword>
<evidence type="ECO:0000256" key="9">
    <source>
        <dbReference type="RuleBase" id="RU369094"/>
    </source>
</evidence>
<feature type="region of interest" description="Disordered" evidence="10">
    <location>
        <begin position="276"/>
        <end position="296"/>
    </location>
</feature>
<keyword evidence="6 9" id="KW-0804">Transcription</keyword>
<dbReference type="PANTHER" id="PTHR31992">
    <property type="entry name" value="DOF ZINC FINGER PROTEIN DOF1.4-RELATED"/>
    <property type="match status" value="1"/>
</dbReference>
<keyword evidence="3 9" id="KW-0862">Zinc</keyword>
<dbReference type="EMBL" id="BAABME010010389">
    <property type="protein sequence ID" value="GAA0178183.1"/>
    <property type="molecule type" value="Genomic_DNA"/>
</dbReference>
<organism evidence="12 13">
    <name type="scientific">Lithospermum erythrorhizon</name>
    <name type="common">Purple gromwell</name>
    <name type="synonym">Lithospermum officinale var. erythrorhizon</name>
    <dbReference type="NCBI Taxonomy" id="34254"/>
    <lineage>
        <taxon>Eukaryota</taxon>
        <taxon>Viridiplantae</taxon>
        <taxon>Streptophyta</taxon>
        <taxon>Embryophyta</taxon>
        <taxon>Tracheophyta</taxon>
        <taxon>Spermatophyta</taxon>
        <taxon>Magnoliopsida</taxon>
        <taxon>eudicotyledons</taxon>
        <taxon>Gunneridae</taxon>
        <taxon>Pentapetalae</taxon>
        <taxon>asterids</taxon>
        <taxon>lamiids</taxon>
        <taxon>Boraginales</taxon>
        <taxon>Boraginaceae</taxon>
        <taxon>Boraginoideae</taxon>
        <taxon>Lithospermeae</taxon>
        <taxon>Lithospermum</taxon>
    </lineage>
</organism>
<proteinExistence type="predicted"/>
<evidence type="ECO:0000256" key="2">
    <source>
        <dbReference type="ARBA" id="ARBA00022771"/>
    </source>
</evidence>
<dbReference type="GO" id="GO:0003700">
    <property type="term" value="F:DNA-binding transcription factor activity"/>
    <property type="evidence" value="ECO:0007669"/>
    <property type="project" value="UniProtKB-UniRule"/>
</dbReference>
<dbReference type="InterPro" id="IPR003851">
    <property type="entry name" value="Znf_Dof"/>
</dbReference>
<evidence type="ECO:0000256" key="1">
    <source>
        <dbReference type="ARBA" id="ARBA00022723"/>
    </source>
</evidence>
<feature type="compositionally biased region" description="Polar residues" evidence="10">
    <location>
        <begin position="279"/>
        <end position="292"/>
    </location>
</feature>